<accession>A0A329CVB3</accession>
<evidence type="ECO:0000256" key="1">
    <source>
        <dbReference type="SAM" id="Coils"/>
    </source>
</evidence>
<keyword evidence="1" id="KW-0175">Coiled coil</keyword>
<organism evidence="2 3">
    <name type="scientific">Paraburkholderia bryophila</name>
    <dbReference type="NCBI Taxonomy" id="420952"/>
    <lineage>
        <taxon>Bacteria</taxon>
        <taxon>Pseudomonadati</taxon>
        <taxon>Pseudomonadota</taxon>
        <taxon>Betaproteobacteria</taxon>
        <taxon>Burkholderiales</taxon>
        <taxon>Burkholderiaceae</taxon>
        <taxon>Paraburkholderia</taxon>
    </lineage>
</organism>
<proteinExistence type="predicted"/>
<name>A0A329CVB3_9BURK</name>
<evidence type="ECO:0000313" key="3">
    <source>
        <dbReference type="Proteomes" id="UP000248918"/>
    </source>
</evidence>
<dbReference type="AlphaFoldDB" id="A0A329CVB3"/>
<comment type="caution">
    <text evidence="2">The sequence shown here is derived from an EMBL/GenBank/DDBJ whole genome shotgun (WGS) entry which is preliminary data.</text>
</comment>
<gene>
    <name evidence="2" type="ORF">BX591_102626</name>
</gene>
<sequence length="221" mass="25504">MNNNINTFKKFQDDNQDARAKIIQNYLHLAKKRKLGFPHVTALAEALAEHLSIAEGKPCSKSTLLRNQKYKVKLVGFMAVANITNHKNGKGDGFSGRPEVENFKERLEITNLRRENERLKILYQETERRKEEERNRESEVLLTGGDAERRSIEELQNRHALTCQALHALLTYIEDFVLVDADGERFIDRAKLRNNVIVEHRLASPFFDWLRAHRGILGGKS</sequence>
<protein>
    <submittedName>
        <fullName evidence="2">Uncharacterized protein</fullName>
    </submittedName>
</protein>
<dbReference type="EMBL" id="QLTK01000002">
    <property type="protein sequence ID" value="RAS38328.1"/>
    <property type="molecule type" value="Genomic_DNA"/>
</dbReference>
<dbReference type="RefSeq" id="WP_146749733.1">
    <property type="nucleotide sequence ID" value="NZ_CADFFP010000001.1"/>
</dbReference>
<dbReference type="Proteomes" id="UP000248918">
    <property type="component" value="Unassembled WGS sequence"/>
</dbReference>
<evidence type="ECO:0000313" key="2">
    <source>
        <dbReference type="EMBL" id="RAS38328.1"/>
    </source>
</evidence>
<feature type="coiled-coil region" evidence="1">
    <location>
        <begin position="109"/>
        <end position="136"/>
    </location>
</feature>
<dbReference type="OrthoDB" id="9179694at2"/>
<reference evidence="2 3" key="1">
    <citation type="submission" date="2018-06" db="EMBL/GenBank/DDBJ databases">
        <title>Genomic Encyclopedia of Type Strains, Phase III (KMG-III): the genomes of soil and plant-associated and newly described type strains.</title>
        <authorList>
            <person name="Whitman W."/>
        </authorList>
    </citation>
    <scope>NUCLEOTIDE SEQUENCE [LARGE SCALE GENOMIC DNA]</scope>
    <source>
        <strain evidence="2 3">LMG 23644</strain>
    </source>
</reference>